<evidence type="ECO:0000313" key="8">
    <source>
        <dbReference type="Proteomes" id="UP000481621"/>
    </source>
</evidence>
<feature type="transmembrane region" description="Helical" evidence="6">
    <location>
        <begin position="278"/>
        <end position="302"/>
    </location>
</feature>
<reference evidence="7" key="1">
    <citation type="submission" date="2020-02" db="EMBL/GenBank/DDBJ databases">
        <title>Bacillus sedimentmangrovi sp. nov., isolated from sediment of the mangrove ecosystem.</title>
        <authorList>
            <person name="Liu G."/>
        </authorList>
    </citation>
    <scope>NUCLEOTIDE SEQUENCE [LARGE SCALE GENOMIC DNA]</scope>
    <source>
        <strain evidence="7">SgZ-7</strain>
    </source>
</reference>
<keyword evidence="5 6" id="KW-0472">Membrane</keyword>
<dbReference type="GO" id="GO:0016020">
    <property type="term" value="C:membrane"/>
    <property type="evidence" value="ECO:0007669"/>
    <property type="project" value="UniProtKB-SubCell"/>
</dbReference>
<dbReference type="Pfam" id="PF01594">
    <property type="entry name" value="AI-2E_transport"/>
    <property type="match status" value="1"/>
</dbReference>
<dbReference type="GO" id="GO:0055085">
    <property type="term" value="P:transmembrane transport"/>
    <property type="evidence" value="ECO:0007669"/>
    <property type="project" value="TreeGrafter"/>
</dbReference>
<feature type="transmembrane region" description="Helical" evidence="6">
    <location>
        <begin position="322"/>
        <end position="343"/>
    </location>
</feature>
<dbReference type="PANTHER" id="PTHR21716">
    <property type="entry name" value="TRANSMEMBRANE PROTEIN"/>
    <property type="match status" value="1"/>
</dbReference>
<dbReference type="InterPro" id="IPR002549">
    <property type="entry name" value="AI-2E-like"/>
</dbReference>
<feature type="transmembrane region" description="Helical" evidence="6">
    <location>
        <begin position="71"/>
        <end position="92"/>
    </location>
</feature>
<evidence type="ECO:0000256" key="3">
    <source>
        <dbReference type="ARBA" id="ARBA00022692"/>
    </source>
</evidence>
<feature type="transmembrane region" description="Helical" evidence="6">
    <location>
        <begin position="219"/>
        <end position="236"/>
    </location>
</feature>
<keyword evidence="3 6" id="KW-0812">Transmembrane</keyword>
<protein>
    <submittedName>
        <fullName evidence="7">AI-2E family transporter</fullName>
    </submittedName>
</protein>
<dbReference type="Proteomes" id="UP000481621">
    <property type="component" value="Unassembled WGS sequence"/>
</dbReference>
<dbReference type="AlphaFoldDB" id="A0A6B3TTA2"/>
<comment type="subcellular location">
    <subcellularLocation>
        <location evidence="1">Membrane</location>
        <topology evidence="1">Multi-pass membrane protein</topology>
    </subcellularLocation>
</comment>
<evidence type="ECO:0000256" key="1">
    <source>
        <dbReference type="ARBA" id="ARBA00004141"/>
    </source>
</evidence>
<keyword evidence="4 6" id="KW-1133">Transmembrane helix</keyword>
<gene>
    <name evidence="7" type="ORF">G4Z05_11980</name>
</gene>
<evidence type="ECO:0000256" key="6">
    <source>
        <dbReference type="SAM" id="Phobius"/>
    </source>
</evidence>
<evidence type="ECO:0000256" key="5">
    <source>
        <dbReference type="ARBA" id="ARBA00023136"/>
    </source>
</evidence>
<evidence type="ECO:0000256" key="4">
    <source>
        <dbReference type="ARBA" id="ARBA00022989"/>
    </source>
</evidence>
<dbReference type="EMBL" id="JAAIUV010000019">
    <property type="protein sequence ID" value="NEX79576.1"/>
    <property type="molecule type" value="Genomic_DNA"/>
</dbReference>
<keyword evidence="8" id="KW-1185">Reference proteome</keyword>
<proteinExistence type="inferred from homology"/>
<evidence type="ECO:0000313" key="7">
    <source>
        <dbReference type="EMBL" id="NEX79576.1"/>
    </source>
</evidence>
<dbReference type="PANTHER" id="PTHR21716:SF15">
    <property type="entry name" value="TRANSPORT PROTEIN YRRI-RELATED"/>
    <property type="match status" value="1"/>
</dbReference>
<comment type="caution">
    <text evidence="7">The sequence shown here is derived from an EMBL/GenBank/DDBJ whole genome shotgun (WGS) entry which is preliminary data.</text>
</comment>
<sequence>MDIRMKWFYRIGFLLLLFIAIYLFLKINSVWMPIIRVAMMIAFPFVIASFITYLLHPIVEKLHEKGLPRGIAILFIYLLFFGGLGLALYNGIPTIIDQLKDLSESAPVFAEQYREWIQLLQSQTREWPEGLQARVNEGINGFEEKLDSLLTIIVNFLVNVLNSALIIMIVPFISFYMLKDYTLIKRTVWYLTPKKWRKKGTLFLKDVDQSLGNYIRGQLLVCMIIGSASTILFWIIDLKYPLLLGLIVGATNVIPYFGPIIGAVPAVIIAATSSLKMVILTIVIVFGLQFLEGNILSPYIVGKSLHMHPLLIMAALTAGGEIGGIIGLILAVPVLVVIKVGIIHAKNHFIRTKTNEPSP</sequence>
<evidence type="ECO:0000256" key="2">
    <source>
        <dbReference type="ARBA" id="ARBA00009773"/>
    </source>
</evidence>
<comment type="similarity">
    <text evidence="2">Belongs to the autoinducer-2 exporter (AI-2E) (TC 2.A.86) family.</text>
</comment>
<feature type="transmembrane region" description="Helical" evidence="6">
    <location>
        <begin position="37"/>
        <end position="59"/>
    </location>
</feature>
<dbReference type="RefSeq" id="WP_163252109.1">
    <property type="nucleotide sequence ID" value="NZ_JAAIUV010000019.1"/>
</dbReference>
<accession>A0A6B3TTA2</accession>
<organism evidence="7 8">
    <name type="scientific">Neobacillus thermocopriae</name>
    <dbReference type="NCBI Taxonomy" id="1215031"/>
    <lineage>
        <taxon>Bacteria</taxon>
        <taxon>Bacillati</taxon>
        <taxon>Bacillota</taxon>
        <taxon>Bacilli</taxon>
        <taxon>Bacillales</taxon>
        <taxon>Bacillaceae</taxon>
        <taxon>Neobacillus</taxon>
    </lineage>
</organism>
<name>A0A6B3TTA2_9BACI</name>
<feature type="transmembrane region" description="Helical" evidence="6">
    <location>
        <begin position="152"/>
        <end position="178"/>
    </location>
</feature>
<feature type="transmembrane region" description="Helical" evidence="6">
    <location>
        <begin position="7"/>
        <end position="25"/>
    </location>
</feature>
<feature type="transmembrane region" description="Helical" evidence="6">
    <location>
        <begin position="242"/>
        <end position="271"/>
    </location>
</feature>